<organism evidence="1 2">
    <name type="scientific">Coemansia brasiliensis</name>
    <dbReference type="NCBI Taxonomy" id="2650707"/>
    <lineage>
        <taxon>Eukaryota</taxon>
        <taxon>Fungi</taxon>
        <taxon>Fungi incertae sedis</taxon>
        <taxon>Zoopagomycota</taxon>
        <taxon>Kickxellomycotina</taxon>
        <taxon>Kickxellomycetes</taxon>
        <taxon>Kickxellales</taxon>
        <taxon>Kickxellaceae</taxon>
        <taxon>Coemansia</taxon>
    </lineage>
</organism>
<dbReference type="AlphaFoldDB" id="A0A9W8M0J8"/>
<name>A0A9W8M0J8_9FUNG</name>
<gene>
    <name evidence="1" type="ORF">IWW36_001745</name>
</gene>
<keyword evidence="2" id="KW-1185">Reference proteome</keyword>
<dbReference type="InterPro" id="IPR032675">
    <property type="entry name" value="LRR_dom_sf"/>
</dbReference>
<comment type="caution">
    <text evidence="1">The sequence shown here is derived from an EMBL/GenBank/DDBJ whole genome shotgun (WGS) entry which is preliminary data.</text>
</comment>
<dbReference type="EMBL" id="JANBUW010000027">
    <property type="protein sequence ID" value="KAJ2850634.1"/>
    <property type="molecule type" value="Genomic_DNA"/>
</dbReference>
<proteinExistence type="predicted"/>
<dbReference type="Gene3D" id="3.80.10.10">
    <property type="entry name" value="Ribonuclease Inhibitor"/>
    <property type="match status" value="1"/>
</dbReference>
<evidence type="ECO:0000313" key="2">
    <source>
        <dbReference type="Proteomes" id="UP001139887"/>
    </source>
</evidence>
<dbReference type="OrthoDB" id="5595417at2759"/>
<protein>
    <submittedName>
        <fullName evidence="1">Uncharacterized protein</fullName>
    </submittedName>
</protein>
<dbReference type="Proteomes" id="UP001139887">
    <property type="component" value="Unassembled WGS sequence"/>
</dbReference>
<accession>A0A9W8M0J8</accession>
<sequence length="549" mass="63096">MDNLPYDILHIVFSLATRMPHYTPNIWKESLQLAAVCHTWRLLILPMVYKYGAVQYGDSNTPLQITQTYSLDEPANLEVKSNLGLAVQTGNFGLIKHLAIRLNYKYSPLYGLQNILNYLYQISHHWHPLKILEIEIKGNRLLKEYARACILFNQYEIQKAASLLTQLLPQVNELKFSGYKPTPVAYTIYNQLAWAYCSKIQGMCSNFPLLNPGTTDFTSLTHLEMDFSNNPKCHLPPIYAPTLEYLSLSNIPLDYDWLPFYGTLPQTTVEFAHLKVLLLNYTENSKYQNANANLDALLQESSRHSVSLMFMVRKLLFPELEYLHIGTPGIEYHPIFEHSQFPCELSRLHLDGSIGMVQMLGRLKLPRINQITLNLIYDQSPDMSIAFRSINQICSHAQFASNVRLEVYNYEDIQLVSPINCPYITELDIKAFISATRVFQLIQRLPRLSKLELSGIRFTRNDMVCLGNMELISNETVGKSQISYLSILQNIHLQPAEEKMVMDFILYLLSKLNLLSSLKLRKVPMQPIHKFISENQAAYPHLSAIELNI</sequence>
<reference evidence="1" key="1">
    <citation type="submission" date="2022-07" db="EMBL/GenBank/DDBJ databases">
        <title>Phylogenomic reconstructions and comparative analyses of Kickxellomycotina fungi.</title>
        <authorList>
            <person name="Reynolds N.K."/>
            <person name="Stajich J.E."/>
            <person name="Barry K."/>
            <person name="Grigoriev I.V."/>
            <person name="Crous P."/>
            <person name="Smith M.E."/>
        </authorList>
    </citation>
    <scope>NUCLEOTIDE SEQUENCE</scope>
    <source>
        <strain evidence="1">NRRL 1566</strain>
    </source>
</reference>
<dbReference type="SUPFAM" id="SSF52047">
    <property type="entry name" value="RNI-like"/>
    <property type="match status" value="1"/>
</dbReference>
<evidence type="ECO:0000313" key="1">
    <source>
        <dbReference type="EMBL" id="KAJ2850634.1"/>
    </source>
</evidence>